<evidence type="ECO:0000313" key="6">
    <source>
        <dbReference type="EMBL" id="OBS74569.1"/>
    </source>
</evidence>
<feature type="transmembrane region" description="Helical" evidence="5">
    <location>
        <begin position="153"/>
        <end position="173"/>
    </location>
</feature>
<dbReference type="Pfam" id="PF02535">
    <property type="entry name" value="Zip"/>
    <property type="match status" value="1"/>
</dbReference>
<feature type="transmembrane region" description="Helical" evidence="5">
    <location>
        <begin position="269"/>
        <end position="289"/>
    </location>
</feature>
<evidence type="ECO:0000256" key="5">
    <source>
        <dbReference type="SAM" id="Phobius"/>
    </source>
</evidence>
<reference evidence="6 7" key="1">
    <citation type="submission" date="2016-06" db="EMBL/GenBank/DDBJ databases">
        <title>The Draft Genome Sequence and Annotation of the Desert Woodrat Neotoma lepida.</title>
        <authorList>
            <person name="Campbell M."/>
            <person name="Oakeson K.F."/>
            <person name="Yandell M."/>
            <person name="Halpert J.R."/>
            <person name="Dearing D."/>
        </authorList>
    </citation>
    <scope>NUCLEOTIDE SEQUENCE [LARGE SCALE GENOMIC DNA]</scope>
    <source>
        <strain evidence="6">417</strain>
        <tissue evidence="6">Liver</tissue>
    </source>
</reference>
<sequence length="415" mass="44602">MEVLLGVKIGCLLALLVLTLCCGLTPIYFKWFQMDAATGIAPLCLCPSHQGLSQTFPDIWLRFSQPPRTLGALWCSSLTPIYLIGHHYRVLSLLGCVSAGVFLGAGLMHMTAEALEGIESEIETFMVQNSTGSEGNSSQDAASSSVEYPYGELVISLGFFFVFLLESLALQYCHGDAGGSTVQDEELGGTHPFGFHKHPPVPSPSRGPLRAFILLLSLSFHSVFEGLAVGLQTTVAATIQLCVAVLAHKGLVVFSVGLRLLKIGTESRWAVFCILSLALMSPVGLALGLTVSGGASGPAQGLAQAVLEGVAAGTFLYVTFLEILPRELACPEAPLAKLVLWEVRAGFHTRAMRVIQQETSMVCPGGPEERVPDSLLCDRVRERDRLPSMDAALVRDAVRDRDKRVMQDEATVETE</sequence>
<accession>A0A1A6H8D7</accession>
<protein>
    <recommendedName>
        <fullName evidence="8">Zinc transporter ZIP2</fullName>
    </recommendedName>
</protein>
<evidence type="ECO:0000256" key="4">
    <source>
        <dbReference type="ARBA" id="ARBA00023136"/>
    </source>
</evidence>
<feature type="transmembrane region" description="Helical" evidence="5">
    <location>
        <begin position="211"/>
        <end position="231"/>
    </location>
</feature>
<name>A0A1A6H8D7_NEOLE</name>
<dbReference type="EMBL" id="LZPO01044411">
    <property type="protein sequence ID" value="OBS74569.1"/>
    <property type="molecule type" value="Genomic_DNA"/>
</dbReference>
<dbReference type="InterPro" id="IPR003689">
    <property type="entry name" value="ZIP"/>
</dbReference>
<evidence type="ECO:0000256" key="1">
    <source>
        <dbReference type="ARBA" id="ARBA00004141"/>
    </source>
</evidence>
<gene>
    <name evidence="6" type="ORF">A6R68_14899</name>
</gene>
<feature type="transmembrane region" description="Helical" evidence="5">
    <location>
        <begin position="6"/>
        <end position="29"/>
    </location>
</feature>
<keyword evidence="2 5" id="KW-0812">Transmembrane</keyword>
<evidence type="ECO:0000313" key="7">
    <source>
        <dbReference type="Proteomes" id="UP000092124"/>
    </source>
</evidence>
<dbReference type="GO" id="GO:0005385">
    <property type="term" value="F:zinc ion transmembrane transporter activity"/>
    <property type="evidence" value="ECO:0007669"/>
    <property type="project" value="TreeGrafter"/>
</dbReference>
<dbReference type="AlphaFoldDB" id="A0A1A6H8D7"/>
<dbReference type="PANTHER" id="PTHR11040:SF120">
    <property type="entry name" value="ZINC TRANSPORTER ZIP2"/>
    <property type="match status" value="1"/>
</dbReference>
<proteinExistence type="predicted"/>
<keyword evidence="3 5" id="KW-1133">Transmembrane helix</keyword>
<feature type="transmembrane region" description="Helical" evidence="5">
    <location>
        <begin position="237"/>
        <end position="257"/>
    </location>
</feature>
<comment type="caution">
    <text evidence="6">The sequence shown here is derived from an EMBL/GenBank/DDBJ whole genome shotgun (WGS) entry which is preliminary data.</text>
</comment>
<comment type="subcellular location">
    <subcellularLocation>
        <location evidence="1">Membrane</location>
        <topology evidence="1">Multi-pass membrane protein</topology>
    </subcellularLocation>
</comment>
<dbReference type="Proteomes" id="UP000092124">
    <property type="component" value="Unassembled WGS sequence"/>
</dbReference>
<evidence type="ECO:0008006" key="8">
    <source>
        <dbReference type="Google" id="ProtNLM"/>
    </source>
</evidence>
<dbReference type="OrthoDB" id="448280at2759"/>
<keyword evidence="7" id="KW-1185">Reference proteome</keyword>
<dbReference type="PANTHER" id="PTHR11040">
    <property type="entry name" value="ZINC/IRON TRANSPORTER"/>
    <property type="match status" value="1"/>
</dbReference>
<feature type="transmembrane region" description="Helical" evidence="5">
    <location>
        <begin position="90"/>
        <end position="110"/>
    </location>
</feature>
<dbReference type="STRING" id="56216.A0A1A6H8D7"/>
<feature type="transmembrane region" description="Helical" evidence="5">
    <location>
        <begin position="301"/>
        <end position="320"/>
    </location>
</feature>
<dbReference type="GO" id="GO:0005886">
    <property type="term" value="C:plasma membrane"/>
    <property type="evidence" value="ECO:0007669"/>
    <property type="project" value="TreeGrafter"/>
</dbReference>
<organism evidence="6 7">
    <name type="scientific">Neotoma lepida</name>
    <name type="common">Desert woodrat</name>
    <dbReference type="NCBI Taxonomy" id="56216"/>
    <lineage>
        <taxon>Eukaryota</taxon>
        <taxon>Metazoa</taxon>
        <taxon>Chordata</taxon>
        <taxon>Craniata</taxon>
        <taxon>Vertebrata</taxon>
        <taxon>Euteleostomi</taxon>
        <taxon>Mammalia</taxon>
        <taxon>Eutheria</taxon>
        <taxon>Euarchontoglires</taxon>
        <taxon>Glires</taxon>
        <taxon>Rodentia</taxon>
        <taxon>Myomorpha</taxon>
        <taxon>Muroidea</taxon>
        <taxon>Cricetidae</taxon>
        <taxon>Neotominae</taxon>
        <taxon>Neotoma</taxon>
    </lineage>
</organism>
<evidence type="ECO:0000256" key="2">
    <source>
        <dbReference type="ARBA" id="ARBA00022692"/>
    </source>
</evidence>
<evidence type="ECO:0000256" key="3">
    <source>
        <dbReference type="ARBA" id="ARBA00022989"/>
    </source>
</evidence>
<keyword evidence="4 5" id="KW-0472">Membrane</keyword>